<gene>
    <name evidence="2" type="ORF">A2108_00435</name>
</gene>
<evidence type="ECO:0000256" key="1">
    <source>
        <dbReference type="SAM" id="Phobius"/>
    </source>
</evidence>
<sequence length="81" mass="8775">MKIISWIALVLVVIGGLNWGLWGLFEFDLVAYLFGSLSVVSRVIYVLIGLAAIFSIFAYSKCWCGSCPVHSKSSGSGPTQM</sequence>
<keyword evidence="1" id="KW-0812">Transmembrane</keyword>
<name>A0A1F8DQI4_9BACT</name>
<proteinExistence type="predicted"/>
<comment type="caution">
    <text evidence="2">The sequence shown here is derived from an EMBL/GenBank/DDBJ whole genome shotgun (WGS) entry which is preliminary data.</text>
</comment>
<dbReference type="InterPro" id="IPR007211">
    <property type="entry name" value="DUF378"/>
</dbReference>
<evidence type="ECO:0008006" key="4">
    <source>
        <dbReference type="Google" id="ProtNLM"/>
    </source>
</evidence>
<dbReference type="EMBL" id="MGIN01000006">
    <property type="protein sequence ID" value="OGM90098.1"/>
    <property type="molecule type" value="Genomic_DNA"/>
</dbReference>
<dbReference type="AlphaFoldDB" id="A0A1F8DQI4"/>
<protein>
    <recommendedName>
        <fullName evidence="4">DUF378 domain-containing protein</fullName>
    </recommendedName>
</protein>
<reference evidence="2 3" key="1">
    <citation type="journal article" date="2016" name="Nat. Commun.">
        <title>Thousands of microbial genomes shed light on interconnected biogeochemical processes in an aquifer system.</title>
        <authorList>
            <person name="Anantharaman K."/>
            <person name="Brown C.T."/>
            <person name="Hug L.A."/>
            <person name="Sharon I."/>
            <person name="Castelle C.J."/>
            <person name="Probst A.J."/>
            <person name="Thomas B.C."/>
            <person name="Singh A."/>
            <person name="Wilkins M.J."/>
            <person name="Karaoz U."/>
            <person name="Brodie E.L."/>
            <person name="Williams K.H."/>
            <person name="Hubbard S.S."/>
            <person name="Banfield J.F."/>
        </authorList>
    </citation>
    <scope>NUCLEOTIDE SEQUENCE [LARGE SCALE GENOMIC DNA]</scope>
</reference>
<dbReference type="Pfam" id="PF04070">
    <property type="entry name" value="DUF378"/>
    <property type="match status" value="1"/>
</dbReference>
<keyword evidence="1" id="KW-1133">Transmembrane helix</keyword>
<evidence type="ECO:0000313" key="2">
    <source>
        <dbReference type="EMBL" id="OGM90098.1"/>
    </source>
</evidence>
<keyword evidence="1" id="KW-0472">Membrane</keyword>
<evidence type="ECO:0000313" key="3">
    <source>
        <dbReference type="Proteomes" id="UP000178303"/>
    </source>
</evidence>
<dbReference type="PANTHER" id="PTHR37304">
    <property type="entry name" value="MEMBRANE PROTEIN-RELATED"/>
    <property type="match status" value="1"/>
</dbReference>
<feature type="transmembrane region" description="Helical" evidence="1">
    <location>
        <begin position="7"/>
        <end position="25"/>
    </location>
</feature>
<accession>A0A1F8DQI4</accession>
<dbReference type="Proteomes" id="UP000178303">
    <property type="component" value="Unassembled WGS sequence"/>
</dbReference>
<feature type="transmembrane region" description="Helical" evidence="1">
    <location>
        <begin position="31"/>
        <end position="59"/>
    </location>
</feature>
<dbReference type="PANTHER" id="PTHR37304:SF1">
    <property type="entry name" value="MEMBRANE PROTEIN"/>
    <property type="match status" value="1"/>
</dbReference>
<organism evidence="2 3">
    <name type="scientific">Candidatus Wolfebacteria bacterium GWA1_42_9</name>
    <dbReference type="NCBI Taxonomy" id="1802553"/>
    <lineage>
        <taxon>Bacteria</taxon>
        <taxon>Candidatus Wolfeibacteriota</taxon>
    </lineage>
</organism>